<dbReference type="STRING" id="113226.A0A139INQ0"/>
<feature type="compositionally biased region" description="Basic and acidic residues" evidence="1">
    <location>
        <begin position="913"/>
        <end position="932"/>
    </location>
</feature>
<feature type="compositionally biased region" description="Polar residues" evidence="1">
    <location>
        <begin position="853"/>
        <end position="864"/>
    </location>
</feature>
<dbReference type="OrthoDB" id="5428038at2759"/>
<name>A0A139INQ0_9PEZI</name>
<evidence type="ECO:0000256" key="1">
    <source>
        <dbReference type="SAM" id="MobiDB-lite"/>
    </source>
</evidence>
<dbReference type="Proteomes" id="UP000073492">
    <property type="component" value="Unassembled WGS sequence"/>
</dbReference>
<evidence type="ECO:0000313" key="2">
    <source>
        <dbReference type="EMBL" id="KXT16438.1"/>
    </source>
</evidence>
<sequence>MPCRRALQAAQSQECLWITDDVLNEAFQRFLRVSNAHHKRQSGGRRYGSNVPGPLEAHRRLSRRRMGITASGACSQPGGAEFGALFGFGGCGAQIFDPTRDLKWKAPGREKERKEEHWMLPKMTKRKSVFEHILNEAKPSINPVDESKNAFECLLESKQHVKEIRQDDLRDVLEFLQSSRDELKAQNMKRLGQWLVSKSLENVAIRPLTDVILDKIRLGTLDDKELPDVLAALLMSESHESPALQVLNTLSREALQPICARTTEILFEHTFAGLVRVKELPKQIEKWLCDLRKCRHLKVDQIADPIWLSVYEVLASRTSSPAAAASHLYHLRKLELCLVLLKFWAPNFASTGEEQRMQSTTERCTFSNVGATTDPSSLLAAFNERWATTRRDRFPFVTMLSILQDHGIAHGEFVHHLFTILTAKAQRKGHGAPVVYLAFRQLQQHCAQGVPADLGDKLIRHFLKRDNTRATSFALKIFLHVPSLPLSKYFILPLRIARADKISSSAIWNVLGRQTAGDIVWRLEDRIGNEKNRLTQAHIDLVHLVAHEYAKSSCLRPRVAFRRVWECYRFLQDRGAPITSLLTRAMVTAGVLRPLNDFKRPATRLVRYILSLVTRIEGEEVAIKLDQAVWTLWEGKTLPGIRLRRQLRANAHSAMGSADAHEQKLSAIYRLRQWSKATQEKKLVKFTPLQSVAESGLAIISTTMPAKPEPRVPSACEPVSKEAEAVADGDGPAAIADSVPAGAGANSRNIKQSIISRQHNESDVPYAPIPVSRNGLGNAAHEISSPGTVPVRRAECFSRVIKKEARFVDRPPDECDALASIIATVNVVESPTSVSSEQQECSSTAFEDAIDAQTQADESPQATTSEERKPQLAKNPYFSVRPFMPTATNHKARSGGRTDKGVASTEGDFAWNHFERWHAEEEAKEEKKESSRGRRNRG</sequence>
<keyword evidence="3" id="KW-1185">Reference proteome</keyword>
<proteinExistence type="predicted"/>
<reference evidence="2 3" key="1">
    <citation type="submission" date="2015-07" db="EMBL/GenBank/DDBJ databases">
        <title>Comparative genomics of the Sigatoka disease complex on banana suggests a link between parallel evolutionary changes in Pseudocercospora fijiensis and Pseudocercospora eumusae and increased virulence on the banana host.</title>
        <authorList>
            <person name="Chang T.-C."/>
            <person name="Salvucci A."/>
            <person name="Crous P.W."/>
            <person name="Stergiopoulos I."/>
        </authorList>
    </citation>
    <scope>NUCLEOTIDE SEQUENCE [LARGE SCALE GENOMIC DNA]</scope>
    <source>
        <strain evidence="2 3">CBS 116634</strain>
    </source>
</reference>
<dbReference type="EMBL" id="LFZO01000037">
    <property type="protein sequence ID" value="KXT16438.1"/>
    <property type="molecule type" value="Genomic_DNA"/>
</dbReference>
<protein>
    <submittedName>
        <fullName evidence="2">Uncharacterized protein</fullName>
    </submittedName>
</protein>
<evidence type="ECO:0000313" key="3">
    <source>
        <dbReference type="Proteomes" id="UP000073492"/>
    </source>
</evidence>
<accession>A0A139INQ0</accession>
<comment type="caution">
    <text evidence="2">The sequence shown here is derived from an EMBL/GenBank/DDBJ whole genome shotgun (WGS) entry which is preliminary data.</text>
</comment>
<gene>
    <name evidence="2" type="ORF">AC579_5127</name>
</gene>
<organism evidence="2 3">
    <name type="scientific">Pseudocercospora musae</name>
    <dbReference type="NCBI Taxonomy" id="113226"/>
    <lineage>
        <taxon>Eukaryota</taxon>
        <taxon>Fungi</taxon>
        <taxon>Dikarya</taxon>
        <taxon>Ascomycota</taxon>
        <taxon>Pezizomycotina</taxon>
        <taxon>Dothideomycetes</taxon>
        <taxon>Dothideomycetidae</taxon>
        <taxon>Mycosphaerellales</taxon>
        <taxon>Mycosphaerellaceae</taxon>
        <taxon>Pseudocercospora</taxon>
    </lineage>
</organism>
<dbReference type="AlphaFoldDB" id="A0A139INQ0"/>
<feature type="region of interest" description="Disordered" evidence="1">
    <location>
        <begin position="853"/>
        <end position="938"/>
    </location>
</feature>